<gene>
    <name evidence="4" type="ORF">COV34_03030</name>
</gene>
<dbReference type="PANTHER" id="PTHR30576:SF0">
    <property type="entry name" value="UNDECAPRENYL-PHOSPHATE N-ACETYLGALACTOSAMINYL 1-PHOSPHATE TRANSFERASE-RELATED"/>
    <property type="match status" value="1"/>
</dbReference>
<dbReference type="Proteomes" id="UP000231333">
    <property type="component" value="Unassembled WGS sequence"/>
</dbReference>
<keyword evidence="2" id="KW-0472">Membrane</keyword>
<feature type="transmembrane region" description="Helical" evidence="2">
    <location>
        <begin position="108"/>
        <end position="125"/>
    </location>
</feature>
<evidence type="ECO:0000313" key="5">
    <source>
        <dbReference type="Proteomes" id="UP000231333"/>
    </source>
</evidence>
<feature type="transmembrane region" description="Helical" evidence="2">
    <location>
        <begin position="265"/>
        <end position="288"/>
    </location>
</feature>
<dbReference type="GO" id="GO:0016780">
    <property type="term" value="F:phosphotransferase activity, for other substituted phosphate groups"/>
    <property type="evidence" value="ECO:0007669"/>
    <property type="project" value="TreeGrafter"/>
</dbReference>
<feature type="transmembrane region" description="Helical" evidence="2">
    <location>
        <begin position="12"/>
        <end position="32"/>
    </location>
</feature>
<dbReference type="EMBL" id="PCXL01000017">
    <property type="protein sequence ID" value="PIR37708.1"/>
    <property type="molecule type" value="Genomic_DNA"/>
</dbReference>
<reference evidence="4 5" key="1">
    <citation type="submission" date="2017-09" db="EMBL/GenBank/DDBJ databases">
        <title>Depth-based differentiation of microbial function through sediment-hosted aquifers and enrichment of novel symbionts in the deep terrestrial subsurface.</title>
        <authorList>
            <person name="Probst A.J."/>
            <person name="Ladd B."/>
            <person name="Jarett J.K."/>
            <person name="Geller-Mcgrath D.E."/>
            <person name="Sieber C.M."/>
            <person name="Emerson J.B."/>
            <person name="Anantharaman K."/>
            <person name="Thomas B.C."/>
            <person name="Malmstrom R."/>
            <person name="Stieglmeier M."/>
            <person name="Klingl A."/>
            <person name="Woyke T."/>
            <person name="Ryan C.M."/>
            <person name="Banfield J.F."/>
        </authorList>
    </citation>
    <scope>NUCLEOTIDE SEQUENCE [LARGE SCALE GENOMIC DNA]</scope>
    <source>
        <strain evidence="4">CG10_big_fil_rev_8_21_14_0_10_42_12</strain>
    </source>
</reference>
<keyword evidence="2" id="KW-0812">Transmembrane</keyword>
<comment type="caution">
    <text evidence="4">The sequence shown here is derived from an EMBL/GenBank/DDBJ whole genome shotgun (WGS) entry which is preliminary data.</text>
</comment>
<dbReference type="PANTHER" id="PTHR30576">
    <property type="entry name" value="COLANIC BIOSYNTHESIS UDP-GLUCOSE LIPID CARRIER TRANSFERASE"/>
    <property type="match status" value="1"/>
</dbReference>
<proteinExistence type="inferred from homology"/>
<evidence type="ECO:0000256" key="1">
    <source>
        <dbReference type="ARBA" id="ARBA00006464"/>
    </source>
</evidence>
<evidence type="ECO:0000256" key="2">
    <source>
        <dbReference type="SAM" id="Phobius"/>
    </source>
</evidence>
<comment type="similarity">
    <text evidence="1">Belongs to the bacterial sugar transferase family.</text>
</comment>
<feature type="domain" description="Bacterial sugar transferase" evidence="3">
    <location>
        <begin position="260"/>
        <end position="437"/>
    </location>
</feature>
<protein>
    <recommendedName>
        <fullName evidence="3">Bacterial sugar transferase domain-containing protein</fullName>
    </recommendedName>
</protein>
<feature type="transmembrane region" description="Helical" evidence="2">
    <location>
        <begin position="44"/>
        <end position="64"/>
    </location>
</feature>
<evidence type="ECO:0000313" key="4">
    <source>
        <dbReference type="EMBL" id="PIR37708.1"/>
    </source>
</evidence>
<organism evidence="4 5">
    <name type="scientific">Candidatus Zambryskibacteria bacterium CG10_big_fil_rev_8_21_14_0_10_42_12</name>
    <dbReference type="NCBI Taxonomy" id="1975115"/>
    <lineage>
        <taxon>Bacteria</taxon>
        <taxon>Candidatus Zambryskiibacteriota</taxon>
    </lineage>
</organism>
<sequence>MSIAPRVESVILFVGDAIVFYTALALTLFIRYGSISPEALEMHLVPFSILFVVWYVVYFIAGLYEKHTLLLKHNIPGVILRAQIVNSAIAAAFFYLIPYFGIAPKTNLFIHLVLSFGLMLLWRKFGVETIMRPRRENAILIGSGSEVRELLNEVNNNSRYGIRFISSIDISKTDSLDFQEEILNRVYSEEVTVIVADFKNDKVAPLLPNLYNLIFSSIKFIDMHKVYEDIFSRVPLSLLEYSWFLENISATPRRVYDILKRSMDIILAIIIGVPSLVLAPLVALAVWLDDRGGSIFMQHRIVKNNKSVPIYKFRTMHANEQGHMVVTRIGKTLRAFRIDELPQLWNVLKGDLSLIGPRPEMPNLVEQYEDQIPYYNVRHLIKPGLSGWAQIYHEGHPHHEADVLETKIKLSYDLYYIKNRSFMLDVAIALKTLKTVITRAGR</sequence>
<dbReference type="AlphaFoldDB" id="A0A2H0QTT0"/>
<accession>A0A2H0QTT0</accession>
<evidence type="ECO:0000259" key="3">
    <source>
        <dbReference type="Pfam" id="PF02397"/>
    </source>
</evidence>
<name>A0A2H0QTT0_9BACT</name>
<dbReference type="Pfam" id="PF02397">
    <property type="entry name" value="Bac_transf"/>
    <property type="match status" value="1"/>
</dbReference>
<dbReference type="InterPro" id="IPR003362">
    <property type="entry name" value="Bact_transf"/>
</dbReference>
<keyword evidence="2" id="KW-1133">Transmembrane helix</keyword>
<feature type="transmembrane region" description="Helical" evidence="2">
    <location>
        <begin position="84"/>
        <end position="102"/>
    </location>
</feature>